<name>Q2AC14_CIOIN</name>
<reference evidence="11" key="1">
    <citation type="journal article" date="2002" name="Science">
        <title>The draft genome of Ciona intestinalis: insights into chordate and vertebrate origins.</title>
        <authorList>
            <person name="Dehal P."/>
            <person name="Satou Y."/>
            <person name="Campbell R.K."/>
            <person name="Chapman J."/>
            <person name="Degnan B."/>
            <person name="De Tomaso A."/>
            <person name="Davidson B."/>
            <person name="Di Gregorio A."/>
            <person name="Gelpke M."/>
            <person name="Goodstein D.M."/>
            <person name="Harafuji N."/>
            <person name="Hastings K.E."/>
            <person name="Ho I."/>
            <person name="Hotta K."/>
            <person name="Huang W."/>
            <person name="Kawashima T."/>
            <person name="Lemaire P."/>
            <person name="Martinez D."/>
            <person name="Meinertzhagen I.A."/>
            <person name="Necula S."/>
            <person name="Nonaka M."/>
            <person name="Putnam N."/>
            <person name="Rash S."/>
            <person name="Saiga H."/>
            <person name="Satake M."/>
            <person name="Terry A."/>
            <person name="Yamada L."/>
            <person name="Wang H.G."/>
            <person name="Awazu S."/>
            <person name="Azumi K."/>
            <person name="Boore J."/>
            <person name="Branno M."/>
            <person name="Chin-Bow S."/>
            <person name="DeSantis R."/>
            <person name="Doyle S."/>
            <person name="Francino P."/>
            <person name="Keys D.N."/>
            <person name="Haga S."/>
            <person name="Hayashi H."/>
            <person name="Hino K."/>
            <person name="Imai K.S."/>
            <person name="Inaba K."/>
            <person name="Kano S."/>
            <person name="Kobayashi K."/>
            <person name="Kobayashi M."/>
            <person name="Lee B.I."/>
            <person name="Makabe K.W."/>
            <person name="Manohar C."/>
            <person name="Matassi G."/>
            <person name="Medina M."/>
            <person name="Mochizuki Y."/>
            <person name="Mount S."/>
            <person name="Morishita T."/>
            <person name="Miura S."/>
            <person name="Nakayama A."/>
            <person name="Nishizaka S."/>
            <person name="Nomoto H."/>
            <person name="Ohta F."/>
            <person name="Oishi K."/>
            <person name="Rigoutsos I."/>
            <person name="Sano M."/>
            <person name="Sasaki A."/>
            <person name="Sasakura Y."/>
            <person name="Shoguchi E."/>
            <person name="Shin-i T."/>
            <person name="Spagnuolo A."/>
            <person name="Stainier D."/>
            <person name="Suzuki M.M."/>
            <person name="Tassy O."/>
            <person name="Takatori N."/>
            <person name="Tokuoka M."/>
            <person name="Yagi K."/>
            <person name="Yoshizaki F."/>
            <person name="Wada S."/>
            <person name="Zhang C."/>
            <person name="Hyatt P.D."/>
            <person name="Larimer F."/>
            <person name="Detter C."/>
            <person name="Doggett N."/>
            <person name="Glavina T."/>
            <person name="Hawkins T."/>
            <person name="Richardson P."/>
            <person name="Lucas S."/>
            <person name="Kohara Y."/>
            <person name="Levine M."/>
            <person name="Satoh N."/>
            <person name="Rokhsar D.S."/>
        </authorList>
    </citation>
    <scope>NUCLEOTIDE SEQUENCE [LARGE SCALE GENOMIC DNA]</scope>
</reference>
<sequence length="111" mass="12886">MHKISVCVLLVVLASIQSIEAQHWSNWWIPGAPGYNGGKRPLWKGKMEIRQNYRTTPRDHDVAEDSADEAFEHGDNSRDETAITMDDLLKKLAMIRQHEKDEQLLQRILEY</sequence>
<evidence type="ECO:0000313" key="9">
    <source>
        <dbReference type="EMBL" id="BAH03532.1"/>
    </source>
</evidence>
<dbReference type="Ensembl" id="ENSCINT00000004104.3">
    <property type="protein sequence ID" value="ENSCINP00000004104.3"/>
    <property type="gene ID" value="ENSCING00000002031.3"/>
</dbReference>
<feature type="region of interest" description="Disordered" evidence="6">
    <location>
        <begin position="56"/>
        <end position="78"/>
    </location>
</feature>
<reference evidence="9" key="2">
    <citation type="submission" date="2005-06" db="EMBL/GenBank/DDBJ databases">
        <title>GnRH-like hexadecapeptide in Ciona intestinalis.</title>
        <authorList>
            <person name="Ikemoto T."/>
            <person name="Park M."/>
        </authorList>
    </citation>
    <scope>NUCLEOTIDE SEQUENCE</scope>
</reference>
<dbReference type="GO" id="GO:0005179">
    <property type="term" value="F:hormone activity"/>
    <property type="evidence" value="ECO:0007669"/>
    <property type="project" value="UniProtKB-KW"/>
</dbReference>
<dbReference type="EMBL" id="AB219239">
    <property type="protein sequence ID" value="BAE80727.1"/>
    <property type="molecule type" value="mRNA"/>
</dbReference>
<proteinExistence type="evidence at transcript level"/>
<evidence type="ECO:0000256" key="7">
    <source>
        <dbReference type="SAM" id="SignalP"/>
    </source>
</evidence>
<feature type="chain" id="PRO_5010392897" evidence="7">
    <location>
        <begin position="22"/>
        <end position="111"/>
    </location>
</feature>
<evidence type="ECO:0000256" key="2">
    <source>
        <dbReference type="ARBA" id="ARBA00010968"/>
    </source>
</evidence>
<dbReference type="EMBL" id="AB219240">
    <property type="protein sequence ID" value="BAH03532.1"/>
    <property type="molecule type" value="Genomic_DNA"/>
</dbReference>
<dbReference type="KEGG" id="cin:664635"/>
<evidence type="ECO:0000256" key="4">
    <source>
        <dbReference type="ARBA" id="ARBA00022702"/>
    </source>
</evidence>
<dbReference type="Proteomes" id="UP000008144">
    <property type="component" value="Unassembled WGS sequence"/>
</dbReference>
<protein>
    <submittedName>
        <fullName evidence="8 10">GnRH-like hexadecapeptide</fullName>
    </submittedName>
</protein>
<dbReference type="AlphaFoldDB" id="Q2AC14"/>
<reference evidence="10" key="4">
    <citation type="submission" date="2025-05" db="UniProtKB">
        <authorList>
            <consortium name="Ensembl"/>
        </authorList>
    </citation>
    <scope>IDENTIFICATION</scope>
</reference>
<evidence type="ECO:0000256" key="5">
    <source>
        <dbReference type="ARBA" id="ARBA00022815"/>
    </source>
</evidence>
<evidence type="ECO:0000256" key="1">
    <source>
        <dbReference type="ARBA" id="ARBA00004613"/>
    </source>
</evidence>
<accession>Q2AC14</accession>
<accession>A0A1W2VNH0</accession>
<organism evidence="8">
    <name type="scientific">Ciona intestinalis</name>
    <name type="common">Transparent sea squirt</name>
    <name type="synonym">Ascidia intestinalis</name>
    <dbReference type="NCBI Taxonomy" id="7719"/>
    <lineage>
        <taxon>Eukaryota</taxon>
        <taxon>Metazoa</taxon>
        <taxon>Chordata</taxon>
        <taxon>Tunicata</taxon>
        <taxon>Ascidiacea</taxon>
        <taxon>Phlebobranchia</taxon>
        <taxon>Cionidae</taxon>
        <taxon>Ciona</taxon>
    </lineage>
</organism>
<comment type="subcellular location">
    <subcellularLocation>
        <location evidence="1">Secreted</location>
    </subcellularLocation>
</comment>
<gene>
    <name evidence="10" type="primary">LOC664635</name>
</gene>
<keyword evidence="5" id="KW-0027">Amidation</keyword>
<keyword evidence="11" id="KW-1185">Reference proteome</keyword>
<dbReference type="GeneID" id="664635"/>
<keyword evidence="7" id="KW-0732">Signal</keyword>
<dbReference type="PROSITE" id="PS00473">
    <property type="entry name" value="GNRH"/>
    <property type="match status" value="1"/>
</dbReference>
<dbReference type="RefSeq" id="NP_001034971.1">
    <property type="nucleotide sequence ID" value="NM_001039882.1"/>
</dbReference>
<dbReference type="InterPro" id="IPR002012">
    <property type="entry name" value="GnRH"/>
</dbReference>
<feature type="signal peptide" evidence="7">
    <location>
        <begin position="1"/>
        <end position="21"/>
    </location>
</feature>
<evidence type="ECO:0000313" key="11">
    <source>
        <dbReference type="Proteomes" id="UP000008144"/>
    </source>
</evidence>
<dbReference type="HOGENOM" id="CLU_2157473_0_0_1"/>
<evidence type="ECO:0000256" key="6">
    <source>
        <dbReference type="SAM" id="MobiDB-lite"/>
    </source>
</evidence>
<dbReference type="GO" id="GO:0005576">
    <property type="term" value="C:extracellular region"/>
    <property type="evidence" value="ECO:0007669"/>
    <property type="project" value="UniProtKB-SubCell"/>
</dbReference>
<comment type="similarity">
    <text evidence="2">Belongs to the GnRH family.</text>
</comment>
<evidence type="ECO:0000313" key="10">
    <source>
        <dbReference type="Ensembl" id="ENSCINP00000004104.3"/>
    </source>
</evidence>
<reference evidence="8" key="3">
    <citation type="journal article" date="2006" name="Gene">
        <title>Molecular and evolutionary characterization of the GnRH-II gene in the chicken: distinctive genomic organization, expression pattern, and precursor sequence.</title>
        <authorList>
            <person name="Ikemoto T."/>
            <person name="Park M.K."/>
        </authorList>
    </citation>
    <scope>NUCLEOTIDE SEQUENCE</scope>
    <source>
        <tissue evidence="8">Neural complex</tissue>
    </source>
</reference>
<evidence type="ECO:0000256" key="3">
    <source>
        <dbReference type="ARBA" id="ARBA00022525"/>
    </source>
</evidence>
<keyword evidence="3" id="KW-0964">Secreted</keyword>
<evidence type="ECO:0000313" key="8">
    <source>
        <dbReference type="EMBL" id="BAE80727.1"/>
    </source>
</evidence>
<keyword evidence="4" id="KW-0372">Hormone</keyword>